<comment type="caution">
    <text evidence="12">The sequence shown here is derived from an EMBL/GenBank/DDBJ whole genome shotgun (WGS) entry which is preliminary data.</text>
</comment>
<dbReference type="PANTHER" id="PTHR33044">
    <property type="entry name" value="BIFUNCTIONAL INHIBITOR/LIPID-TRANSFER PROTEIN/SEED STORAGE 2S ALBUMIN SUPERFAMILY PROTEIN-RELATED"/>
    <property type="match status" value="1"/>
</dbReference>
<comment type="similarity">
    <text evidence="2">Belongs to the plant LTP family.</text>
</comment>
<evidence type="ECO:0000256" key="10">
    <source>
        <dbReference type="SAM" id="SignalP"/>
    </source>
</evidence>
<dbReference type="InterPro" id="IPR036312">
    <property type="entry name" value="Bifun_inhib/LTP/seed_sf"/>
</dbReference>
<organism evidence="12 13">
    <name type="scientific">Tripterygium wilfordii</name>
    <name type="common">Thunder God vine</name>
    <dbReference type="NCBI Taxonomy" id="458696"/>
    <lineage>
        <taxon>Eukaryota</taxon>
        <taxon>Viridiplantae</taxon>
        <taxon>Streptophyta</taxon>
        <taxon>Embryophyta</taxon>
        <taxon>Tracheophyta</taxon>
        <taxon>Spermatophyta</taxon>
        <taxon>Magnoliopsida</taxon>
        <taxon>eudicotyledons</taxon>
        <taxon>Gunneridae</taxon>
        <taxon>Pentapetalae</taxon>
        <taxon>rosids</taxon>
        <taxon>fabids</taxon>
        <taxon>Celastrales</taxon>
        <taxon>Celastraceae</taxon>
        <taxon>Tripterygium</taxon>
    </lineage>
</organism>
<dbReference type="InterPro" id="IPR043325">
    <property type="entry name" value="LTSS"/>
</dbReference>
<keyword evidence="4" id="KW-0336">GPI-anchor</keyword>
<dbReference type="AlphaFoldDB" id="A0A7J7CNQ8"/>
<keyword evidence="7" id="KW-0325">Glycoprotein</keyword>
<evidence type="ECO:0000256" key="3">
    <source>
        <dbReference type="ARBA" id="ARBA00022475"/>
    </source>
</evidence>
<dbReference type="InParanoid" id="A0A7J7CNQ8"/>
<evidence type="ECO:0000256" key="5">
    <source>
        <dbReference type="ARBA" id="ARBA00022729"/>
    </source>
</evidence>
<protein>
    <submittedName>
        <fullName evidence="12">Protein YLS3</fullName>
    </submittedName>
</protein>
<keyword evidence="5 10" id="KW-0732">Signal</keyword>
<evidence type="ECO:0000256" key="1">
    <source>
        <dbReference type="ARBA" id="ARBA00004609"/>
    </source>
</evidence>
<gene>
    <name evidence="12" type="ORF">HS088_TW15G01232</name>
</gene>
<dbReference type="OrthoDB" id="1938537at2759"/>
<feature type="chain" id="PRO_5029811521" evidence="10">
    <location>
        <begin position="23"/>
        <end position="191"/>
    </location>
</feature>
<dbReference type="Gene3D" id="1.10.110.10">
    <property type="entry name" value="Plant lipid-transfer and hydrophobic proteins"/>
    <property type="match status" value="1"/>
</dbReference>
<dbReference type="InterPro" id="IPR016140">
    <property type="entry name" value="Bifunc_inhib/LTP/seed_store"/>
</dbReference>
<keyword evidence="6" id="KW-1015">Disulfide bond</keyword>
<dbReference type="PRINTS" id="PR00382">
    <property type="entry name" value="LIPIDTRNSFER"/>
</dbReference>
<evidence type="ECO:0000256" key="4">
    <source>
        <dbReference type="ARBA" id="ARBA00022622"/>
    </source>
</evidence>
<feature type="signal peptide" evidence="10">
    <location>
        <begin position="1"/>
        <end position="22"/>
    </location>
</feature>
<dbReference type="CDD" id="cd00010">
    <property type="entry name" value="AAI_LTSS"/>
    <property type="match status" value="1"/>
</dbReference>
<feature type="domain" description="Bifunctional inhibitor/plant lipid transfer protein/seed storage helical" evidence="11">
    <location>
        <begin position="31"/>
        <end position="108"/>
    </location>
</feature>
<dbReference type="SMART" id="SM00499">
    <property type="entry name" value="AAI"/>
    <property type="match status" value="1"/>
</dbReference>
<dbReference type="GO" id="GO:0098552">
    <property type="term" value="C:side of membrane"/>
    <property type="evidence" value="ECO:0007669"/>
    <property type="project" value="UniProtKB-KW"/>
</dbReference>
<evidence type="ECO:0000256" key="7">
    <source>
        <dbReference type="ARBA" id="ARBA00023180"/>
    </source>
</evidence>
<evidence type="ECO:0000313" key="12">
    <source>
        <dbReference type="EMBL" id="KAF5735717.1"/>
    </source>
</evidence>
<keyword evidence="4" id="KW-0472">Membrane</keyword>
<dbReference type="Proteomes" id="UP000593562">
    <property type="component" value="Unassembled WGS sequence"/>
</dbReference>
<name>A0A7J7CNQ8_TRIWF</name>
<keyword evidence="13" id="KW-1185">Reference proteome</keyword>
<evidence type="ECO:0000259" key="11">
    <source>
        <dbReference type="SMART" id="SM00499"/>
    </source>
</evidence>
<evidence type="ECO:0000256" key="8">
    <source>
        <dbReference type="ARBA" id="ARBA00023288"/>
    </source>
</evidence>
<proteinExistence type="inferred from homology"/>
<dbReference type="InterPro" id="IPR000528">
    <property type="entry name" value="Plant_nsLTP"/>
</dbReference>
<feature type="region of interest" description="Disordered" evidence="9">
    <location>
        <begin position="146"/>
        <end position="165"/>
    </location>
</feature>
<dbReference type="SUPFAM" id="SSF47699">
    <property type="entry name" value="Bifunctional inhibitor/lipid-transfer protein/seed storage 2S albumin"/>
    <property type="match status" value="1"/>
</dbReference>
<evidence type="ECO:0000256" key="6">
    <source>
        <dbReference type="ARBA" id="ARBA00023157"/>
    </source>
</evidence>
<reference evidence="12 13" key="1">
    <citation type="journal article" date="2020" name="Nat. Commun.">
        <title>Genome of Tripterygium wilfordii and identification of cytochrome P450 involved in triptolide biosynthesis.</title>
        <authorList>
            <person name="Tu L."/>
            <person name="Su P."/>
            <person name="Zhang Z."/>
            <person name="Gao L."/>
            <person name="Wang J."/>
            <person name="Hu T."/>
            <person name="Zhou J."/>
            <person name="Zhang Y."/>
            <person name="Zhao Y."/>
            <person name="Liu Y."/>
            <person name="Song Y."/>
            <person name="Tong Y."/>
            <person name="Lu Y."/>
            <person name="Yang J."/>
            <person name="Xu C."/>
            <person name="Jia M."/>
            <person name="Peters R.J."/>
            <person name="Huang L."/>
            <person name="Gao W."/>
        </authorList>
    </citation>
    <scope>NUCLEOTIDE SEQUENCE [LARGE SCALE GENOMIC DNA]</scope>
    <source>
        <strain evidence="13">cv. XIE 37</strain>
        <tissue evidence="12">Leaf</tissue>
    </source>
</reference>
<comment type="subcellular location">
    <subcellularLocation>
        <location evidence="1">Cell membrane</location>
        <topology evidence="1">Lipid-anchor</topology>
        <topology evidence="1">GPI-anchor</topology>
    </subcellularLocation>
</comment>
<evidence type="ECO:0000256" key="9">
    <source>
        <dbReference type="SAM" id="MobiDB-lite"/>
    </source>
</evidence>
<dbReference type="EMBL" id="JAAARO010000015">
    <property type="protein sequence ID" value="KAF5735717.1"/>
    <property type="molecule type" value="Genomic_DNA"/>
</dbReference>
<dbReference type="FunFam" id="1.10.110.10:FF:000001">
    <property type="entry name" value="Bifunctional inhibitor/lipid-transfer protein/seed storage 2S albumin superfamily protein"/>
    <property type="match status" value="1"/>
</dbReference>
<dbReference type="GO" id="GO:0005886">
    <property type="term" value="C:plasma membrane"/>
    <property type="evidence" value="ECO:0007669"/>
    <property type="project" value="UniProtKB-SubCell"/>
</dbReference>
<keyword evidence="3" id="KW-1003">Cell membrane</keyword>
<dbReference type="GO" id="GO:0008289">
    <property type="term" value="F:lipid binding"/>
    <property type="evidence" value="ECO:0007669"/>
    <property type="project" value="InterPro"/>
</dbReference>
<evidence type="ECO:0000256" key="2">
    <source>
        <dbReference type="ARBA" id="ARBA00009748"/>
    </source>
</evidence>
<accession>A0A7J7CNQ8</accession>
<keyword evidence="8" id="KW-0449">Lipoprotein</keyword>
<dbReference type="Pfam" id="PF14368">
    <property type="entry name" value="LTP_2"/>
    <property type="match status" value="1"/>
</dbReference>
<evidence type="ECO:0000313" key="13">
    <source>
        <dbReference type="Proteomes" id="UP000593562"/>
    </source>
</evidence>
<dbReference type="GO" id="GO:0006869">
    <property type="term" value="P:lipid transport"/>
    <property type="evidence" value="ECO:0007669"/>
    <property type="project" value="InterPro"/>
</dbReference>
<sequence>MGSSNGLWLMMVLIMVTGLASSNEEQDRAECGEQLVGLSTCLPYVGGEAKAPTPECCSGLKQVVDKSMKCLCILIKDRNDPKLGLKVNATLAATLPSSCHSPFNLTKCIDLLHLAPKSADAEVFEEYANSASGKSISGPAALTNTGSSSGNIDGSSAEAKSDGGGRKDSLALKIVCGAFLWVMTCNWIFHV</sequence>